<reference evidence="2" key="1">
    <citation type="submission" date="2017-07" db="EMBL/GenBank/DDBJ databases">
        <title>Taro Niue Genome Assembly and Annotation.</title>
        <authorList>
            <person name="Atibalentja N."/>
            <person name="Keating K."/>
            <person name="Fields C.J."/>
        </authorList>
    </citation>
    <scope>NUCLEOTIDE SEQUENCE</scope>
    <source>
        <strain evidence="2">Niue_2</strain>
        <tissue evidence="2">Leaf</tissue>
    </source>
</reference>
<protein>
    <submittedName>
        <fullName evidence="2">Uncharacterized protein</fullName>
    </submittedName>
</protein>
<feature type="region of interest" description="Disordered" evidence="1">
    <location>
        <begin position="1"/>
        <end position="51"/>
    </location>
</feature>
<proteinExistence type="predicted"/>
<feature type="non-terminal residue" evidence="2">
    <location>
        <position position="510"/>
    </location>
</feature>
<feature type="region of interest" description="Disordered" evidence="1">
    <location>
        <begin position="143"/>
        <end position="257"/>
    </location>
</feature>
<dbReference type="AlphaFoldDB" id="A0A843XA07"/>
<evidence type="ECO:0000313" key="2">
    <source>
        <dbReference type="EMBL" id="MQM16143.1"/>
    </source>
</evidence>
<accession>A0A843XA07</accession>
<dbReference type="PANTHER" id="PTHR34126">
    <property type="entry name" value="PEROXISOME BIOGENESIS PROTEIN 22"/>
    <property type="match status" value="1"/>
</dbReference>
<gene>
    <name evidence="2" type="ORF">Taro_049098</name>
</gene>
<name>A0A843XA07_COLES</name>
<dbReference type="EMBL" id="NMUH01006863">
    <property type="protein sequence ID" value="MQM16143.1"/>
    <property type="molecule type" value="Genomic_DNA"/>
</dbReference>
<sequence>LAPSPPLALHSPSPTPRRPPPPPLGAPCPFPHPLAAPSSNPGTSRPLPHPPAFPAPFLNPVLKVPGTITCQLLGVIFEERTPDELQIHATVRGSVVEVLLEISKYCDVYLMETVRDDESEERALAALENAGLFNTGGLIKEKEAGTGTAASSPLKRRHSRQERSPAAAGQTGEAPSPCGSGTSRGGPPLWRRQKGQGGCWRGQQGNSPAPEALAGRGCSGGDWGRGAHQRPWEREETVTWPAVTGSPSGGEGTAPNRPKRKYEGAIVNLPNPELVIACLCGDWLVLLDLLGLVDQPIWPVQLALANPLPLPHLTEHFVKWGKPTYLVPSLLTLLPIGDTVLVACRWPAAGDVTLAALSSLPLPSLNEGLLGRESRAKNDRGSMGRRIVMKIGIAGVSSVAVLFCSTEIGRSSFVRQLEPDWHIDSNPEVIHNLAAQGLVFESQGQNPAASNFDVPYSIHQIPTPHFLGQPERYGIQCVRFDKFGSVFRWYCLRTIEGLSCAPPPHLFHKA</sequence>
<keyword evidence="3" id="KW-1185">Reference proteome</keyword>
<organism evidence="2 3">
    <name type="scientific">Colocasia esculenta</name>
    <name type="common">Wild taro</name>
    <name type="synonym">Arum esculentum</name>
    <dbReference type="NCBI Taxonomy" id="4460"/>
    <lineage>
        <taxon>Eukaryota</taxon>
        <taxon>Viridiplantae</taxon>
        <taxon>Streptophyta</taxon>
        <taxon>Embryophyta</taxon>
        <taxon>Tracheophyta</taxon>
        <taxon>Spermatophyta</taxon>
        <taxon>Magnoliopsida</taxon>
        <taxon>Liliopsida</taxon>
        <taxon>Araceae</taxon>
        <taxon>Aroideae</taxon>
        <taxon>Colocasieae</taxon>
        <taxon>Colocasia</taxon>
    </lineage>
</organism>
<feature type="compositionally biased region" description="Pro residues" evidence="1">
    <location>
        <begin position="13"/>
        <end position="34"/>
    </location>
</feature>
<comment type="caution">
    <text evidence="2">The sequence shown here is derived from an EMBL/GenBank/DDBJ whole genome shotgun (WGS) entry which is preliminary data.</text>
</comment>
<evidence type="ECO:0000256" key="1">
    <source>
        <dbReference type="SAM" id="MobiDB-lite"/>
    </source>
</evidence>
<dbReference type="OrthoDB" id="1725173at2759"/>
<dbReference type="GO" id="GO:0007031">
    <property type="term" value="P:peroxisome organization"/>
    <property type="evidence" value="ECO:0007669"/>
    <property type="project" value="InterPro"/>
</dbReference>
<dbReference type="Proteomes" id="UP000652761">
    <property type="component" value="Unassembled WGS sequence"/>
</dbReference>
<dbReference type="InterPro" id="IPR037485">
    <property type="entry name" value="PEX22"/>
</dbReference>
<dbReference type="PANTHER" id="PTHR34126:SF1">
    <property type="entry name" value="PEROXISOME BIOGENESIS PROTEIN 22"/>
    <property type="match status" value="1"/>
</dbReference>
<evidence type="ECO:0000313" key="3">
    <source>
        <dbReference type="Proteomes" id="UP000652761"/>
    </source>
</evidence>
<dbReference type="Pfam" id="PF22978">
    <property type="entry name" value="HAD_Pex22"/>
    <property type="match status" value="2"/>
</dbReference>